<dbReference type="GO" id="GO:0000981">
    <property type="term" value="F:DNA-binding transcription factor activity, RNA polymerase II-specific"/>
    <property type="evidence" value="ECO:0007669"/>
    <property type="project" value="TreeGrafter"/>
</dbReference>
<dbReference type="SMART" id="SM00355">
    <property type="entry name" value="ZnF_C2H2"/>
    <property type="match status" value="2"/>
</dbReference>
<name>A0AAD5S3I6_9FUNG</name>
<evidence type="ECO:0000313" key="9">
    <source>
        <dbReference type="Proteomes" id="UP001212841"/>
    </source>
</evidence>
<dbReference type="GO" id="GO:0000978">
    <property type="term" value="F:RNA polymerase II cis-regulatory region sequence-specific DNA binding"/>
    <property type="evidence" value="ECO:0007669"/>
    <property type="project" value="TreeGrafter"/>
</dbReference>
<dbReference type="AlphaFoldDB" id="A0AAD5S3I6"/>
<protein>
    <recommendedName>
        <fullName evidence="7">C2H2-type domain-containing protein</fullName>
    </recommendedName>
</protein>
<gene>
    <name evidence="8" type="ORF">HK097_003311</name>
</gene>
<dbReference type="FunFam" id="3.30.160.60:FF:000303">
    <property type="entry name" value="Zinc finger protein 41"/>
    <property type="match status" value="1"/>
</dbReference>
<keyword evidence="9" id="KW-1185">Reference proteome</keyword>
<dbReference type="GO" id="GO:0008270">
    <property type="term" value="F:zinc ion binding"/>
    <property type="evidence" value="ECO:0007669"/>
    <property type="project" value="UniProtKB-KW"/>
</dbReference>
<dbReference type="SUPFAM" id="SSF57667">
    <property type="entry name" value="beta-beta-alpha zinc fingers"/>
    <property type="match status" value="2"/>
</dbReference>
<accession>A0AAD5S3I6</accession>
<evidence type="ECO:0000256" key="5">
    <source>
        <dbReference type="PROSITE-ProRule" id="PRU00042"/>
    </source>
</evidence>
<keyword evidence="2" id="KW-0677">Repeat</keyword>
<dbReference type="Gene3D" id="3.30.160.60">
    <property type="entry name" value="Classic Zinc Finger"/>
    <property type="match status" value="2"/>
</dbReference>
<evidence type="ECO:0000256" key="4">
    <source>
        <dbReference type="ARBA" id="ARBA00022833"/>
    </source>
</evidence>
<evidence type="ECO:0000256" key="2">
    <source>
        <dbReference type="ARBA" id="ARBA00022737"/>
    </source>
</evidence>
<feature type="region of interest" description="Disordered" evidence="6">
    <location>
        <begin position="47"/>
        <end position="72"/>
    </location>
</feature>
<reference evidence="8" key="1">
    <citation type="submission" date="2020-05" db="EMBL/GenBank/DDBJ databases">
        <title>Phylogenomic resolution of chytrid fungi.</title>
        <authorList>
            <person name="Stajich J.E."/>
            <person name="Amses K."/>
            <person name="Simmons R."/>
            <person name="Seto K."/>
            <person name="Myers J."/>
            <person name="Bonds A."/>
            <person name="Quandt C.A."/>
            <person name="Barry K."/>
            <person name="Liu P."/>
            <person name="Grigoriev I."/>
            <person name="Longcore J.E."/>
            <person name="James T.Y."/>
        </authorList>
    </citation>
    <scope>NUCLEOTIDE SEQUENCE</scope>
    <source>
        <strain evidence="8">JEL0318</strain>
    </source>
</reference>
<feature type="domain" description="C2H2-type" evidence="7">
    <location>
        <begin position="226"/>
        <end position="255"/>
    </location>
</feature>
<organism evidence="8 9">
    <name type="scientific">Rhizophlyctis rosea</name>
    <dbReference type="NCBI Taxonomy" id="64517"/>
    <lineage>
        <taxon>Eukaryota</taxon>
        <taxon>Fungi</taxon>
        <taxon>Fungi incertae sedis</taxon>
        <taxon>Chytridiomycota</taxon>
        <taxon>Chytridiomycota incertae sedis</taxon>
        <taxon>Chytridiomycetes</taxon>
        <taxon>Rhizophlyctidales</taxon>
        <taxon>Rhizophlyctidaceae</taxon>
        <taxon>Rhizophlyctis</taxon>
    </lineage>
</organism>
<feature type="domain" description="C2H2-type" evidence="7">
    <location>
        <begin position="258"/>
        <end position="285"/>
    </location>
</feature>
<evidence type="ECO:0000259" key="7">
    <source>
        <dbReference type="PROSITE" id="PS50157"/>
    </source>
</evidence>
<keyword evidence="3 5" id="KW-0863">Zinc-finger</keyword>
<dbReference type="PANTHER" id="PTHR23235:SF120">
    <property type="entry name" value="KRUPPEL-LIKE FACTOR 15"/>
    <property type="match status" value="1"/>
</dbReference>
<dbReference type="Proteomes" id="UP001212841">
    <property type="component" value="Unassembled WGS sequence"/>
</dbReference>
<dbReference type="InterPro" id="IPR013087">
    <property type="entry name" value="Znf_C2H2_type"/>
</dbReference>
<dbReference type="EMBL" id="JADGJD010001775">
    <property type="protein sequence ID" value="KAJ3038000.1"/>
    <property type="molecule type" value="Genomic_DNA"/>
</dbReference>
<dbReference type="Pfam" id="PF00096">
    <property type="entry name" value="zf-C2H2"/>
    <property type="match status" value="2"/>
</dbReference>
<dbReference type="PROSITE" id="PS00028">
    <property type="entry name" value="ZINC_FINGER_C2H2_1"/>
    <property type="match status" value="2"/>
</dbReference>
<dbReference type="PANTHER" id="PTHR23235">
    <property type="entry name" value="KRUEPPEL-LIKE TRANSCRIPTION FACTOR"/>
    <property type="match status" value="1"/>
</dbReference>
<comment type="caution">
    <text evidence="8">The sequence shown here is derived from an EMBL/GenBank/DDBJ whole genome shotgun (WGS) entry which is preliminary data.</text>
</comment>
<evidence type="ECO:0000256" key="3">
    <source>
        <dbReference type="ARBA" id="ARBA00022771"/>
    </source>
</evidence>
<keyword evidence="4" id="KW-0862">Zinc</keyword>
<proteinExistence type="predicted"/>
<evidence type="ECO:0000256" key="6">
    <source>
        <dbReference type="SAM" id="MobiDB-lite"/>
    </source>
</evidence>
<dbReference type="InterPro" id="IPR036236">
    <property type="entry name" value="Znf_C2H2_sf"/>
</dbReference>
<evidence type="ECO:0000313" key="8">
    <source>
        <dbReference type="EMBL" id="KAJ3038000.1"/>
    </source>
</evidence>
<keyword evidence="1" id="KW-0479">Metal-binding</keyword>
<sequence length="315" mass="34280">MPDQIPQILQIFADDPLFLDFPLYQEDKYNTPAQHLTFPTDTDYDTVSPLINSPASDLSSPPNPSYSHSDIEEGNRTCGDFDLFAELSELDDAVYSSPPLQSVAHPPSPASYIPPSPALTLVSSPGQCAVDLPSHFNLASISERARAAAESATVEISVADLNALIALATANHYNHTLPVVQKGEQTVRSTPNSPTPSIADSFAPAAESSSSLVIGAPVRRKAHQLHPCPFPGCDRTFTRKYNLTTHLGTHDPHRARPFECTICGKAFVRSPDLLRHHAVHKNERHGHKCGCGRTYARKDALCRHMMACDQAEGNL</sequence>
<dbReference type="PROSITE" id="PS50157">
    <property type="entry name" value="ZINC_FINGER_C2H2_2"/>
    <property type="match status" value="2"/>
</dbReference>
<evidence type="ECO:0000256" key="1">
    <source>
        <dbReference type="ARBA" id="ARBA00022723"/>
    </source>
</evidence>
<feature type="compositionally biased region" description="Polar residues" evidence="6">
    <location>
        <begin position="49"/>
        <end position="68"/>
    </location>
</feature>